<evidence type="ECO:0000313" key="2">
    <source>
        <dbReference type="Proteomes" id="UP001161139"/>
    </source>
</evidence>
<proteinExistence type="predicted"/>
<gene>
    <name evidence="1" type="ORF">N5D09_03780</name>
</gene>
<protein>
    <submittedName>
        <fullName evidence="1">Uncharacterized protein</fullName>
    </submittedName>
</protein>
<evidence type="ECO:0000313" key="1">
    <source>
        <dbReference type="EMBL" id="MDH0687206.1"/>
    </source>
</evidence>
<dbReference type="EMBL" id="JAOCDG010000004">
    <property type="protein sequence ID" value="MDH0687206.1"/>
    <property type="molecule type" value="Genomic_DNA"/>
</dbReference>
<reference evidence="1" key="1">
    <citation type="submission" date="2022-09" db="EMBL/GenBank/DDBJ databases">
        <title>Intensive care unit water sources are persistently colonized with multi-drug resistant bacteria and are the site of extensive horizontal gene transfer of antibiotic resistance genes.</title>
        <authorList>
            <person name="Diorio-Toth L."/>
        </authorList>
    </citation>
    <scope>NUCLEOTIDE SEQUENCE</scope>
    <source>
        <strain evidence="1">GD03864</strain>
    </source>
</reference>
<dbReference type="RefSeq" id="WP_279649077.1">
    <property type="nucleotide sequence ID" value="NZ_JAOCDG010000004.1"/>
</dbReference>
<name>A0ABD4XWY0_STUST</name>
<comment type="caution">
    <text evidence="1">The sequence shown here is derived from an EMBL/GenBank/DDBJ whole genome shotgun (WGS) entry which is preliminary data.</text>
</comment>
<accession>A0ABD4XWY0</accession>
<dbReference type="AlphaFoldDB" id="A0ABD4XWY0"/>
<dbReference type="Proteomes" id="UP001161139">
    <property type="component" value="Unassembled WGS sequence"/>
</dbReference>
<organism evidence="1 2">
    <name type="scientific">Stutzerimonas stutzeri</name>
    <name type="common">Pseudomonas stutzeri</name>
    <dbReference type="NCBI Taxonomy" id="316"/>
    <lineage>
        <taxon>Bacteria</taxon>
        <taxon>Pseudomonadati</taxon>
        <taxon>Pseudomonadota</taxon>
        <taxon>Gammaproteobacteria</taxon>
        <taxon>Pseudomonadales</taxon>
        <taxon>Pseudomonadaceae</taxon>
        <taxon>Stutzerimonas</taxon>
    </lineage>
</organism>
<sequence>MKSDHFGIKKETINELMSRLRRSKLSKREIIWILVFLKSKKPSSMNSEIIDLPNLDQAISSIIVAAPSILPLINSGLCRELLEEKALAWITEDKIQHDWIKNKIDKTLTSKNIKPRNLHGIAPTKITSKDFLIATIDTWSIELSEKNDIVTNLKNEWQSKRNPYNHFSWALNADESYISTCIWDWIKNNNTHIQPLQTAFKSLEEVMQHFNQVSTSEYELEAIKKYAKNRWYQKTYRENLKGKKQQNLVLSEKAISRLKLLSKKHGIKRNKVIELLLKLETEQNLYLKQALKIMHIEE</sequence>